<feature type="region of interest" description="Disordered" evidence="2">
    <location>
        <begin position="749"/>
        <end position="770"/>
    </location>
</feature>
<proteinExistence type="predicted"/>
<keyword evidence="1" id="KW-0863">Zinc-finger</keyword>
<evidence type="ECO:0000256" key="1">
    <source>
        <dbReference type="PROSITE-ProRule" id="PRU00723"/>
    </source>
</evidence>
<feature type="compositionally biased region" description="Basic residues" evidence="2">
    <location>
        <begin position="114"/>
        <end position="123"/>
    </location>
</feature>
<feature type="domain" description="C3H1-type" evidence="3">
    <location>
        <begin position="547"/>
        <end position="577"/>
    </location>
</feature>
<reference evidence="4" key="1">
    <citation type="journal article" date="2020" name="Mol. Plant Microbe Interact.">
        <title>Genome Sequence of the Biocontrol Agent Coniothyrium minitans strain Conio (IMI 134523).</title>
        <authorList>
            <person name="Patel D."/>
            <person name="Shittu T.A."/>
            <person name="Baroncelli R."/>
            <person name="Muthumeenakshi S."/>
            <person name="Osborne T.H."/>
            <person name="Janganan T.K."/>
            <person name="Sreenivasaprasad S."/>
        </authorList>
    </citation>
    <scope>NUCLEOTIDE SEQUENCE</scope>
    <source>
        <strain evidence="4">Conio</strain>
    </source>
</reference>
<keyword evidence="1" id="KW-0479">Metal-binding</keyword>
<dbReference type="AlphaFoldDB" id="A0A9P6KMY7"/>
<feature type="domain" description="C3H1-type" evidence="3">
    <location>
        <begin position="436"/>
        <end position="465"/>
    </location>
</feature>
<dbReference type="SMART" id="SM00356">
    <property type="entry name" value="ZnF_C3H1"/>
    <property type="match status" value="5"/>
</dbReference>
<dbReference type="InterPro" id="IPR000571">
    <property type="entry name" value="Znf_CCCH"/>
</dbReference>
<dbReference type="GO" id="GO:0008270">
    <property type="term" value="F:zinc ion binding"/>
    <property type="evidence" value="ECO:0007669"/>
    <property type="project" value="UniProtKB-KW"/>
</dbReference>
<feature type="compositionally biased region" description="Low complexity" evidence="2">
    <location>
        <begin position="1168"/>
        <end position="1180"/>
    </location>
</feature>
<dbReference type="PROSITE" id="PS50103">
    <property type="entry name" value="ZF_C3H1"/>
    <property type="match status" value="5"/>
</dbReference>
<feature type="region of interest" description="Disordered" evidence="2">
    <location>
        <begin position="1160"/>
        <end position="1180"/>
    </location>
</feature>
<evidence type="ECO:0000313" key="4">
    <source>
        <dbReference type="EMBL" id="KAF9732191.1"/>
    </source>
</evidence>
<protein>
    <recommendedName>
        <fullName evidence="3">C3H1-type domain-containing protein</fullName>
    </recommendedName>
</protein>
<feature type="zinc finger region" description="C3H1-type" evidence="1">
    <location>
        <begin position="496"/>
        <end position="526"/>
    </location>
</feature>
<keyword evidence="5" id="KW-1185">Reference proteome</keyword>
<feature type="compositionally biased region" description="Basic and acidic residues" evidence="2">
    <location>
        <begin position="134"/>
        <end position="145"/>
    </location>
</feature>
<name>A0A9P6KMY7_9PLEO</name>
<dbReference type="Proteomes" id="UP000756921">
    <property type="component" value="Unassembled WGS sequence"/>
</dbReference>
<gene>
    <name evidence="4" type="ORF">PMIN01_10120</name>
</gene>
<feature type="zinc finger region" description="C3H1-type" evidence="1">
    <location>
        <begin position="623"/>
        <end position="651"/>
    </location>
</feature>
<feature type="compositionally biased region" description="Polar residues" evidence="2">
    <location>
        <begin position="757"/>
        <end position="769"/>
    </location>
</feature>
<dbReference type="OrthoDB" id="1918685at2759"/>
<feature type="zinc finger region" description="C3H1-type" evidence="1">
    <location>
        <begin position="387"/>
        <end position="415"/>
    </location>
</feature>
<evidence type="ECO:0000313" key="5">
    <source>
        <dbReference type="Proteomes" id="UP000756921"/>
    </source>
</evidence>
<feature type="region of interest" description="Disordered" evidence="2">
    <location>
        <begin position="725"/>
        <end position="744"/>
    </location>
</feature>
<feature type="domain" description="C3H1-type" evidence="3">
    <location>
        <begin position="496"/>
        <end position="526"/>
    </location>
</feature>
<feature type="domain" description="C3H1-type" evidence="3">
    <location>
        <begin position="387"/>
        <end position="415"/>
    </location>
</feature>
<feature type="region of interest" description="Disordered" evidence="2">
    <location>
        <begin position="102"/>
        <end position="291"/>
    </location>
</feature>
<feature type="region of interest" description="Disordered" evidence="2">
    <location>
        <begin position="318"/>
        <end position="359"/>
    </location>
</feature>
<evidence type="ECO:0000256" key="2">
    <source>
        <dbReference type="SAM" id="MobiDB-lite"/>
    </source>
</evidence>
<feature type="domain" description="C3H1-type" evidence="3">
    <location>
        <begin position="623"/>
        <end position="651"/>
    </location>
</feature>
<accession>A0A9P6KMY7</accession>
<feature type="compositionally biased region" description="Basic residues" evidence="2">
    <location>
        <begin position="211"/>
        <end position="223"/>
    </location>
</feature>
<comment type="caution">
    <text evidence="4">The sequence shown here is derived from an EMBL/GenBank/DDBJ whole genome shotgun (WGS) entry which is preliminary data.</text>
</comment>
<dbReference type="EMBL" id="WJXW01000011">
    <property type="protein sequence ID" value="KAF9732191.1"/>
    <property type="molecule type" value="Genomic_DNA"/>
</dbReference>
<sequence length="1205" mass="135797">MKKSVLEAEREAAAFTSDIGSSLEDSEASSHDADSVFDVDDIIAQRTHEEENQDVVQHLAKFTDYPLHRQVMASACYRPLAYCPDPNGYTLERISEKKTAQFNAAVKKADAQQRKRRQKRRHMREQLQQSAARGKGESLKQKEVAKAVPSSPLDHTAPANGKAMQAASFKKKSRVVVDSEDENEFVPMAMSSDEDVSMATSSSSSDNVPLIKRRARSRSRGTRLRTSAKVPSKPSSPQQRRKLGAKPSLSVEEPSYAAAPLPIPVRRPSMPKGPRDPGPIKIVNEPKQPQRKVWDTQGKHFGTLHFRAVAEKRGRAEGTPDINDLQFVNGRPAGIPTKSADTTSAAPAHNNPNRRRESGQRLLLEVEPEDETRSTMTAVALQSYEEDKIPMTCYDWKHTTCIHGAEGCRFLHREHGPDGNLLAVTNWKGEIPPKYRGQPETCWSWFCEGTCRYSDADCVYAHKNTGRLKQKSIDPHIECGSAKAREITREIGGEFKYPNITCVHWLMDTKGCLKSSSQCEFAHRNTGMLGNTTGEPFKPIDPNIKPANPPQTCFFWLRGFTGCNKRAEDCKLAHDNTGYIRVPGRQLVLQIDTKERPKYDPALQVPSMPAGPVSTGVPARDIPACMKTCFFWNMGSCNEPEDLCRFVHRYTGVVARAPPRWVAPPGFQLKLRLDPVPTQHHVDSPDLMQLDEPIGELVEERVRQSLDTREDGCRIVRHADSHVEDSRILSPQENRSDVKSAGGSFVVKDKHEKRVLQQENGNNTKSNGQLFDVKRKVEEAKPVELESAGQALYIKHQVEGAMLLDLDEMLRCNGDQHEDVVAGPNALILYDPELYKEQPRLLERWLAVNYMKVFNTRRMGFYAAWDGFREVVLDGGSGIIITPPDFEDYASLPGFGDVLRGTVCLWSLGHQPVADYNMWDPKAPKDRPYDRFAIFPHGGIIYITDDVFLKEPQLALTIFEHFSAKIEAGRNVDSDVIPGMYINDGILLWRIGVRPELMKWIGDICVNHQAEIEGGDLDYTSLEKLYILLHDSGYCEPDGHFDPPADNRRLDFFPVISMRQDLAEDVGLYYEARKKSQHEANTDMAHHYSGLVVMERRNYRHYFVVHTSPEMVDWKETITNIEEVITPEKCIEYFEQAPKGSRFDGYEWSYPTKRTDSVTALSSDQPVQNSQPFQNNQKNQKNQLVQNSKCGDCGLNSAECPCGYV</sequence>
<evidence type="ECO:0000259" key="3">
    <source>
        <dbReference type="PROSITE" id="PS50103"/>
    </source>
</evidence>
<feature type="compositionally biased region" description="Low complexity" evidence="2">
    <location>
        <begin position="197"/>
        <end position="206"/>
    </location>
</feature>
<feature type="zinc finger region" description="C3H1-type" evidence="1">
    <location>
        <begin position="436"/>
        <end position="465"/>
    </location>
</feature>
<keyword evidence="1" id="KW-0862">Zinc</keyword>
<organism evidence="4 5">
    <name type="scientific">Paraphaeosphaeria minitans</name>
    <dbReference type="NCBI Taxonomy" id="565426"/>
    <lineage>
        <taxon>Eukaryota</taxon>
        <taxon>Fungi</taxon>
        <taxon>Dikarya</taxon>
        <taxon>Ascomycota</taxon>
        <taxon>Pezizomycotina</taxon>
        <taxon>Dothideomycetes</taxon>
        <taxon>Pleosporomycetidae</taxon>
        <taxon>Pleosporales</taxon>
        <taxon>Massarineae</taxon>
        <taxon>Didymosphaeriaceae</taxon>
        <taxon>Paraphaeosphaeria</taxon>
    </lineage>
</organism>
<dbReference type="Gene3D" id="3.30.1370.210">
    <property type="match status" value="1"/>
</dbReference>
<feature type="zinc finger region" description="C3H1-type" evidence="1">
    <location>
        <begin position="547"/>
        <end position="577"/>
    </location>
</feature>